<dbReference type="PANTHER" id="PTHR10000">
    <property type="entry name" value="PHOSPHOSERINE PHOSPHATASE"/>
    <property type="match status" value="1"/>
</dbReference>
<dbReference type="SUPFAM" id="SSF56784">
    <property type="entry name" value="HAD-like"/>
    <property type="match status" value="1"/>
</dbReference>
<dbReference type="Pfam" id="PF08282">
    <property type="entry name" value="Hydrolase_3"/>
    <property type="match status" value="1"/>
</dbReference>
<dbReference type="Gene3D" id="3.40.50.1000">
    <property type="entry name" value="HAD superfamily/HAD-like"/>
    <property type="match status" value="1"/>
</dbReference>
<dbReference type="OrthoDB" id="9814970at2"/>
<keyword evidence="1" id="KW-0378">Hydrolase</keyword>
<dbReference type="InterPro" id="IPR036412">
    <property type="entry name" value="HAD-like_sf"/>
</dbReference>
<dbReference type="Gene3D" id="3.90.1070.10">
    <property type="match status" value="1"/>
</dbReference>
<dbReference type="Proteomes" id="UP000248857">
    <property type="component" value="Unassembled WGS sequence"/>
</dbReference>
<dbReference type="InterPro" id="IPR006379">
    <property type="entry name" value="HAD-SF_hydro_IIB"/>
</dbReference>
<dbReference type="NCBIfam" id="TIGR01484">
    <property type="entry name" value="HAD-SF-IIB"/>
    <property type="match status" value="1"/>
</dbReference>
<reference evidence="1 2" key="1">
    <citation type="journal article" date="2018" name="Sci. Rep.">
        <title>A novel species of the marine cyanobacterium Acaryochloris with a unique pigment content and lifestyle.</title>
        <authorList>
            <person name="Partensky F."/>
            <person name="Six C."/>
            <person name="Ratin M."/>
            <person name="Garczarek L."/>
            <person name="Vaulot D."/>
            <person name="Probert I."/>
            <person name="Calteau A."/>
            <person name="Gourvil P."/>
            <person name="Marie D."/>
            <person name="Grebert T."/>
            <person name="Bouchier C."/>
            <person name="Le Panse S."/>
            <person name="Gachenot M."/>
            <person name="Rodriguez F."/>
            <person name="Garrido J.L."/>
        </authorList>
    </citation>
    <scope>NUCLEOTIDE SEQUENCE [LARGE SCALE GENOMIC DNA]</scope>
    <source>
        <strain evidence="1 2">RCC1774</strain>
    </source>
</reference>
<evidence type="ECO:0000313" key="2">
    <source>
        <dbReference type="Proteomes" id="UP000248857"/>
    </source>
</evidence>
<dbReference type="GO" id="GO:0016791">
    <property type="term" value="F:phosphatase activity"/>
    <property type="evidence" value="ECO:0007669"/>
    <property type="project" value="TreeGrafter"/>
</dbReference>
<dbReference type="AlphaFoldDB" id="A0A2W1J663"/>
<organism evidence="1 2">
    <name type="scientific">Acaryochloris thomasi RCC1774</name>
    <dbReference type="NCBI Taxonomy" id="1764569"/>
    <lineage>
        <taxon>Bacteria</taxon>
        <taxon>Bacillati</taxon>
        <taxon>Cyanobacteriota</taxon>
        <taxon>Cyanophyceae</taxon>
        <taxon>Acaryochloridales</taxon>
        <taxon>Acaryochloridaceae</taxon>
        <taxon>Acaryochloris</taxon>
        <taxon>Acaryochloris thomasi</taxon>
    </lineage>
</organism>
<dbReference type="InterPro" id="IPR023214">
    <property type="entry name" value="HAD_sf"/>
</dbReference>
<sequence>MTIPLLSATFSSWPAALDLIATDMDGTLTLDEKITGDLLQALVDLKQAGVTVLMTTGRSAGWVNGLAYYLPIAGAIAENGGLFYSPHLDPAGVLLSPIQDRATHRQKLAEMFDQLKTEFPFIEVATDNAFRVTDWTYTNPGFATDDLHRMKQMCSDAGWGFVYSNVQCHIKPLGQNKQTGLLEVLSKHFSIQGIQRSSKQLITIGDSPNDDELFDPEVFPYSVGVANVANYLADMQFKPSAIASQPEQNGFLELAQLIMNRGGSKA</sequence>
<keyword evidence="2" id="KW-1185">Reference proteome</keyword>
<evidence type="ECO:0000313" key="1">
    <source>
        <dbReference type="EMBL" id="PZD70153.1"/>
    </source>
</evidence>
<dbReference type="EMBL" id="PQWO01000061">
    <property type="protein sequence ID" value="PZD70153.1"/>
    <property type="molecule type" value="Genomic_DNA"/>
</dbReference>
<dbReference type="PANTHER" id="PTHR10000:SF8">
    <property type="entry name" value="HAD SUPERFAMILY HYDROLASE-LIKE, TYPE 3"/>
    <property type="match status" value="1"/>
</dbReference>
<dbReference type="RefSeq" id="WP_110989296.1">
    <property type="nucleotide sequence ID" value="NZ_CAWNWM010000061.1"/>
</dbReference>
<dbReference type="GO" id="GO:0005829">
    <property type="term" value="C:cytosol"/>
    <property type="evidence" value="ECO:0007669"/>
    <property type="project" value="TreeGrafter"/>
</dbReference>
<dbReference type="GO" id="GO:0000287">
    <property type="term" value="F:magnesium ion binding"/>
    <property type="evidence" value="ECO:0007669"/>
    <property type="project" value="TreeGrafter"/>
</dbReference>
<proteinExistence type="predicted"/>
<comment type="caution">
    <text evidence="1">The sequence shown here is derived from an EMBL/GenBank/DDBJ whole genome shotgun (WGS) entry which is preliminary data.</text>
</comment>
<gene>
    <name evidence="1" type="primary">cof</name>
    <name evidence="1" type="ORF">C1752_17538</name>
</gene>
<accession>A0A2W1J663</accession>
<dbReference type="EC" id="3.6.1.-" evidence="1"/>
<name>A0A2W1J663_9CYAN</name>
<protein>
    <submittedName>
        <fullName evidence="1">HMP-PP phosphatase</fullName>
        <ecNumber evidence="1">3.6.1.-</ecNumber>
    </submittedName>
</protein>